<evidence type="ECO:0000259" key="5">
    <source>
        <dbReference type="Pfam" id="PF00389"/>
    </source>
</evidence>
<dbReference type="GO" id="GO:0030267">
    <property type="term" value="F:glyoxylate reductase (NADPH) activity"/>
    <property type="evidence" value="ECO:0007669"/>
    <property type="project" value="TreeGrafter"/>
</dbReference>
<protein>
    <submittedName>
        <fullName evidence="7">D-3-phosphoglycerate dehydrogenase</fullName>
    </submittedName>
</protein>
<keyword evidence="3" id="KW-0520">NAD</keyword>
<dbReference type="InterPro" id="IPR006139">
    <property type="entry name" value="D-isomer_2_OHA_DH_cat_dom"/>
</dbReference>
<dbReference type="InterPro" id="IPR036291">
    <property type="entry name" value="NAD(P)-bd_dom_sf"/>
</dbReference>
<feature type="domain" description="D-isomer specific 2-hydroxyacid dehydrogenase catalytic" evidence="5">
    <location>
        <begin position="13"/>
        <end position="314"/>
    </location>
</feature>
<proteinExistence type="inferred from homology"/>
<name>A0A1I2SWN8_9BACL</name>
<evidence type="ECO:0000256" key="3">
    <source>
        <dbReference type="ARBA" id="ARBA00023027"/>
    </source>
</evidence>
<evidence type="ECO:0000313" key="7">
    <source>
        <dbReference type="EMBL" id="SFG56309.1"/>
    </source>
</evidence>
<gene>
    <name evidence="7" type="ORF">SAMN02982927_02063</name>
</gene>
<dbReference type="InterPro" id="IPR006140">
    <property type="entry name" value="D-isomer_DH_NAD-bd"/>
</dbReference>
<dbReference type="SUPFAM" id="SSF51735">
    <property type="entry name" value="NAD(P)-binding Rossmann-fold domains"/>
    <property type="match status" value="1"/>
</dbReference>
<evidence type="ECO:0000256" key="2">
    <source>
        <dbReference type="ARBA" id="ARBA00023002"/>
    </source>
</evidence>
<dbReference type="GO" id="GO:0051287">
    <property type="term" value="F:NAD binding"/>
    <property type="evidence" value="ECO:0007669"/>
    <property type="project" value="InterPro"/>
</dbReference>
<keyword evidence="8" id="KW-1185">Reference proteome</keyword>
<dbReference type="Proteomes" id="UP000198752">
    <property type="component" value="Unassembled WGS sequence"/>
</dbReference>
<dbReference type="GO" id="GO:0016618">
    <property type="term" value="F:hydroxypyruvate reductase [NAD(P)H] activity"/>
    <property type="evidence" value="ECO:0007669"/>
    <property type="project" value="TreeGrafter"/>
</dbReference>
<evidence type="ECO:0000256" key="1">
    <source>
        <dbReference type="ARBA" id="ARBA00005854"/>
    </source>
</evidence>
<accession>A0A1I2SWN8</accession>
<sequence length="325" mass="35665">MQILFCVGKSYVPIHQQMVDQLEAIGANVRCLMFEQTLDKELIKKSIHDAQVCITAIAPCDREIIDAAPNLKYVLKTGTGLDNVAMDYATEKGILVSNAPGENATSVAELAFGQMISLSRLIPMLDRGTKKGEWPSGDAYELDGKTVGIIGFGSIGQKVARYAGGFNMRVITFGNHQDHEAAGRLNATFVELSQLLREADYVVISTALNASNYHLIDQDALDQMKSTAFLVNISRGALIDEPVLFDALRRKQLAGAALDVFEQEPPKALPDLDNLIVSPHIAGTTRESIARVARVTVENIRKFMNHEQPDFVVNHDALHKKQGHK</sequence>
<dbReference type="FunFam" id="3.40.50.720:FF:000203">
    <property type="entry name" value="D-3-phosphoglycerate dehydrogenase (SerA)"/>
    <property type="match status" value="1"/>
</dbReference>
<dbReference type="SUPFAM" id="SSF52283">
    <property type="entry name" value="Formate/glycerate dehydrogenase catalytic domain-like"/>
    <property type="match status" value="1"/>
</dbReference>
<dbReference type="STRING" id="269670.SAMN02982927_02063"/>
<dbReference type="Pfam" id="PF00389">
    <property type="entry name" value="2-Hacid_dh"/>
    <property type="match status" value="1"/>
</dbReference>
<dbReference type="PANTHER" id="PTHR10996">
    <property type="entry name" value="2-HYDROXYACID DEHYDROGENASE-RELATED"/>
    <property type="match status" value="1"/>
</dbReference>
<evidence type="ECO:0000313" key="8">
    <source>
        <dbReference type="Proteomes" id="UP000198752"/>
    </source>
</evidence>
<dbReference type="OrthoDB" id="9805416at2"/>
<dbReference type="Pfam" id="PF02826">
    <property type="entry name" value="2-Hacid_dh_C"/>
    <property type="match status" value="1"/>
</dbReference>
<evidence type="ECO:0000259" key="6">
    <source>
        <dbReference type="Pfam" id="PF02826"/>
    </source>
</evidence>
<dbReference type="CDD" id="cd12172">
    <property type="entry name" value="PGDH_like_2"/>
    <property type="match status" value="1"/>
</dbReference>
<dbReference type="EMBL" id="FOOY01000013">
    <property type="protein sequence ID" value="SFG56309.1"/>
    <property type="molecule type" value="Genomic_DNA"/>
</dbReference>
<dbReference type="InterPro" id="IPR050223">
    <property type="entry name" value="D-isomer_2-hydroxyacid_DH"/>
</dbReference>
<reference evidence="8" key="1">
    <citation type="submission" date="2016-10" db="EMBL/GenBank/DDBJ databases">
        <authorList>
            <person name="Varghese N."/>
            <person name="Submissions S."/>
        </authorList>
    </citation>
    <scope>NUCLEOTIDE SEQUENCE [LARGE SCALE GENOMIC DNA]</scope>
    <source>
        <strain evidence="8">ATCC 700379</strain>
    </source>
</reference>
<keyword evidence="2 4" id="KW-0560">Oxidoreductase</keyword>
<dbReference type="Gene3D" id="3.40.50.720">
    <property type="entry name" value="NAD(P)-binding Rossmann-like Domain"/>
    <property type="match status" value="2"/>
</dbReference>
<feature type="domain" description="D-isomer specific 2-hydroxyacid dehydrogenase NAD-binding" evidence="6">
    <location>
        <begin position="113"/>
        <end position="282"/>
    </location>
</feature>
<dbReference type="InterPro" id="IPR029753">
    <property type="entry name" value="D-isomer_DH_CS"/>
</dbReference>
<evidence type="ECO:0000256" key="4">
    <source>
        <dbReference type="RuleBase" id="RU003719"/>
    </source>
</evidence>
<comment type="similarity">
    <text evidence="1 4">Belongs to the D-isomer specific 2-hydroxyacid dehydrogenase family.</text>
</comment>
<dbReference type="PROSITE" id="PS00671">
    <property type="entry name" value="D_2_HYDROXYACID_DH_3"/>
    <property type="match status" value="1"/>
</dbReference>
<dbReference type="AlphaFoldDB" id="A0A1I2SWN8"/>
<dbReference type="GO" id="GO:0005829">
    <property type="term" value="C:cytosol"/>
    <property type="evidence" value="ECO:0007669"/>
    <property type="project" value="TreeGrafter"/>
</dbReference>
<dbReference type="RefSeq" id="WP_093672652.1">
    <property type="nucleotide sequence ID" value="NZ_FOOY01000013.1"/>
</dbReference>
<dbReference type="PANTHER" id="PTHR10996:SF283">
    <property type="entry name" value="GLYOXYLATE_HYDROXYPYRUVATE REDUCTASE B"/>
    <property type="match status" value="1"/>
</dbReference>
<organism evidence="7 8">
    <name type="scientific">Sporolactobacillus nakayamae</name>
    <dbReference type="NCBI Taxonomy" id="269670"/>
    <lineage>
        <taxon>Bacteria</taxon>
        <taxon>Bacillati</taxon>
        <taxon>Bacillota</taxon>
        <taxon>Bacilli</taxon>
        <taxon>Bacillales</taxon>
        <taxon>Sporolactobacillaceae</taxon>
        <taxon>Sporolactobacillus</taxon>
    </lineage>
</organism>